<dbReference type="Proteomes" id="UP001500432">
    <property type="component" value="Unassembled WGS sequence"/>
</dbReference>
<dbReference type="RefSeq" id="WP_344299151.1">
    <property type="nucleotide sequence ID" value="NZ_BAAAQW010000004.1"/>
</dbReference>
<evidence type="ECO:0000313" key="2">
    <source>
        <dbReference type="EMBL" id="GAA2199403.1"/>
    </source>
</evidence>
<organism evidence="2 3">
    <name type="scientific">Sinomonas flava</name>
    <dbReference type="NCBI Taxonomy" id="496857"/>
    <lineage>
        <taxon>Bacteria</taxon>
        <taxon>Bacillati</taxon>
        <taxon>Actinomycetota</taxon>
        <taxon>Actinomycetes</taxon>
        <taxon>Micrococcales</taxon>
        <taxon>Micrococcaceae</taxon>
        <taxon>Sinomonas</taxon>
    </lineage>
</organism>
<protein>
    <submittedName>
        <fullName evidence="2">Uncharacterized protein</fullName>
    </submittedName>
</protein>
<reference evidence="3" key="1">
    <citation type="journal article" date="2019" name="Int. J. Syst. Evol. Microbiol.">
        <title>The Global Catalogue of Microorganisms (GCM) 10K type strain sequencing project: providing services to taxonomists for standard genome sequencing and annotation.</title>
        <authorList>
            <consortium name="The Broad Institute Genomics Platform"/>
            <consortium name="The Broad Institute Genome Sequencing Center for Infectious Disease"/>
            <person name="Wu L."/>
            <person name="Ma J."/>
        </authorList>
    </citation>
    <scope>NUCLEOTIDE SEQUENCE [LARGE SCALE GENOMIC DNA]</scope>
    <source>
        <strain evidence="3">JCM 16034</strain>
    </source>
</reference>
<keyword evidence="1" id="KW-0472">Membrane</keyword>
<feature type="transmembrane region" description="Helical" evidence="1">
    <location>
        <begin position="6"/>
        <end position="28"/>
    </location>
</feature>
<comment type="caution">
    <text evidence="2">The sequence shown here is derived from an EMBL/GenBank/DDBJ whole genome shotgun (WGS) entry which is preliminary data.</text>
</comment>
<sequence>MLRQVLGQLACIVVAVVACTLAVLAAAIRMSRVLRGTVSIGKWGLPVNILAVLGALP</sequence>
<gene>
    <name evidence="2" type="ORF">GCM10009849_15700</name>
</gene>
<dbReference type="EMBL" id="BAAAQW010000004">
    <property type="protein sequence ID" value="GAA2199403.1"/>
    <property type="molecule type" value="Genomic_DNA"/>
</dbReference>
<keyword evidence="3" id="KW-1185">Reference proteome</keyword>
<name>A0ABP5NMK2_9MICC</name>
<keyword evidence="1" id="KW-0812">Transmembrane</keyword>
<proteinExistence type="predicted"/>
<dbReference type="PROSITE" id="PS51257">
    <property type="entry name" value="PROKAR_LIPOPROTEIN"/>
    <property type="match status" value="1"/>
</dbReference>
<evidence type="ECO:0000256" key="1">
    <source>
        <dbReference type="SAM" id="Phobius"/>
    </source>
</evidence>
<evidence type="ECO:0000313" key="3">
    <source>
        <dbReference type="Proteomes" id="UP001500432"/>
    </source>
</evidence>
<keyword evidence="1" id="KW-1133">Transmembrane helix</keyword>
<accession>A0ABP5NMK2</accession>